<dbReference type="eggNOG" id="KOG2522">
    <property type="taxonomic scope" value="Eukaryota"/>
</dbReference>
<dbReference type="CDD" id="cd11580">
    <property type="entry name" value="eIF2D_N_like"/>
    <property type="match status" value="1"/>
</dbReference>
<evidence type="ECO:0000313" key="4">
    <source>
        <dbReference type="EMBL" id="EDQ93099.1"/>
    </source>
</evidence>
<dbReference type="PANTHER" id="PTHR12217:SF4">
    <property type="entry name" value="EUKARYOTIC TRANSLATION INITIATION FACTOR 2D"/>
    <property type="match status" value="1"/>
</dbReference>
<gene>
    <name evidence="4" type="ORF">MONBRDRAFT_22508</name>
</gene>
<feature type="coiled-coil region" evidence="1">
    <location>
        <begin position="226"/>
        <end position="281"/>
    </location>
</feature>
<dbReference type="STRING" id="81824.A9UQS8"/>
<evidence type="ECO:0000313" key="5">
    <source>
        <dbReference type="Proteomes" id="UP000001357"/>
    </source>
</evidence>
<dbReference type="InParanoid" id="A9UQS8"/>
<feature type="compositionally biased region" description="Low complexity" evidence="2">
    <location>
        <begin position="331"/>
        <end position="340"/>
    </location>
</feature>
<dbReference type="InterPro" id="IPR039757">
    <property type="entry name" value="EIF2D"/>
</dbReference>
<dbReference type="InterPro" id="IPR036877">
    <property type="entry name" value="SUI1_dom_sf"/>
</dbReference>
<dbReference type="SUPFAM" id="SSF55159">
    <property type="entry name" value="eIF1-like"/>
    <property type="match status" value="1"/>
</dbReference>
<organism evidence="4 5">
    <name type="scientific">Monosiga brevicollis</name>
    <name type="common">Choanoflagellate</name>
    <dbReference type="NCBI Taxonomy" id="81824"/>
    <lineage>
        <taxon>Eukaryota</taxon>
        <taxon>Choanoflagellata</taxon>
        <taxon>Craspedida</taxon>
        <taxon>Salpingoecidae</taxon>
        <taxon>Monosiga</taxon>
    </lineage>
</organism>
<dbReference type="InterPro" id="IPR057429">
    <property type="entry name" value="WH_eIF2D"/>
</dbReference>
<dbReference type="Pfam" id="PF25304">
    <property type="entry name" value="WHD_eIF2D"/>
    <property type="match status" value="1"/>
</dbReference>
<dbReference type="Pfam" id="PF01253">
    <property type="entry name" value="SUI1"/>
    <property type="match status" value="1"/>
</dbReference>
<dbReference type="GeneID" id="5888098"/>
<proteinExistence type="predicted"/>
<dbReference type="CDD" id="cd07953">
    <property type="entry name" value="PUA"/>
    <property type="match status" value="1"/>
</dbReference>
<protein>
    <recommendedName>
        <fullName evidence="3">SUI1 domain-containing protein</fullName>
    </recommendedName>
</protein>
<dbReference type="PROSITE" id="PS50890">
    <property type="entry name" value="PUA"/>
    <property type="match status" value="1"/>
</dbReference>
<dbReference type="KEGG" id="mbr:MONBRDRAFT_22508"/>
<reference evidence="4 5" key="1">
    <citation type="journal article" date="2008" name="Nature">
        <title>The genome of the choanoflagellate Monosiga brevicollis and the origin of metazoans.</title>
        <authorList>
            <consortium name="JGI Sequencing"/>
            <person name="King N."/>
            <person name="Westbrook M.J."/>
            <person name="Young S.L."/>
            <person name="Kuo A."/>
            <person name="Abedin M."/>
            <person name="Chapman J."/>
            <person name="Fairclough S."/>
            <person name="Hellsten U."/>
            <person name="Isogai Y."/>
            <person name="Letunic I."/>
            <person name="Marr M."/>
            <person name="Pincus D."/>
            <person name="Putnam N."/>
            <person name="Rokas A."/>
            <person name="Wright K.J."/>
            <person name="Zuzow R."/>
            <person name="Dirks W."/>
            <person name="Good M."/>
            <person name="Goodstein D."/>
            <person name="Lemons D."/>
            <person name="Li W."/>
            <person name="Lyons J.B."/>
            <person name="Morris A."/>
            <person name="Nichols S."/>
            <person name="Richter D.J."/>
            <person name="Salamov A."/>
            <person name="Bork P."/>
            <person name="Lim W.A."/>
            <person name="Manning G."/>
            <person name="Miller W.T."/>
            <person name="McGinnis W."/>
            <person name="Shapiro H."/>
            <person name="Tjian R."/>
            <person name="Grigoriev I.V."/>
            <person name="Rokhsar D."/>
        </authorList>
    </citation>
    <scope>NUCLEOTIDE SEQUENCE [LARGE SCALE GENOMIC DNA]</scope>
    <source>
        <strain evidence="5">MX1 / ATCC 50154</strain>
    </source>
</reference>
<dbReference type="InterPro" id="IPR001950">
    <property type="entry name" value="SUI1"/>
</dbReference>
<dbReference type="PANTHER" id="PTHR12217">
    <property type="entry name" value="EUKARYOTIC TRANSLATION INITIATION FACTOR 2D"/>
    <property type="match status" value="1"/>
</dbReference>
<dbReference type="Proteomes" id="UP000001357">
    <property type="component" value="Unassembled WGS sequence"/>
</dbReference>
<dbReference type="Pfam" id="PF17832">
    <property type="entry name" value="Pre-PUA"/>
    <property type="match status" value="1"/>
</dbReference>
<feature type="region of interest" description="Disordered" evidence="2">
    <location>
        <begin position="372"/>
        <end position="397"/>
    </location>
</feature>
<accession>A9UQS8</accession>
<sequence>MKGCRRFETLELKGNRQVVRASDARRLRRELQQQFPLLADQQLQVVWPVGDGVKTQVELQKLQGHTSLYFVEGLPLFYTDQPKNVGAPRFWPSLYLLQRCPQIVSNVVIFEGVGSKIIKGADLFTPGMVIKEGATPRESWVHATFGNFAAGDFVAIRERGHWMPLATGVWNVSSSELEHRGQQGCSLNVEHCLDDALWLAGDGRMPTQPLTDVSAALQEIKDKEIAAEHEANLASHAAQLEEARKQLAAFALDGPKQIKRKQKALRQIQELRAKVEAGQLQPDADQQDKLGRESALSQELADLEARLARVTAGEETAETLVGPPPPPPGAAGPEAGTTQPDQLSQTTADNANLDADSDADVDVDAEVDANTPAAAAEPAGLPTDNADGTQADEAGDESADDYINMDQWAERAVLLALRKIKNADLPLLVSTFNGKHVSALLPRIKHHPPEPFNIRQTQFKKLATLMQSLEKQGVVHLIEPKQGVVHIDRVDRGHSRLLDVDEDDMLLTEEELAASQASDDADVAFATTQGASKQGTSGFVEARGGKNPRTITCAFVRKRQKNITVVNGLEANGIKLDEALRRDLANAMSASVSFGKATDLKLGRPLHIQGIHVGPVAKFLMERYQIPKAAVKVDTTNVPKHLR</sequence>
<dbReference type="RefSeq" id="XP_001742861.1">
    <property type="nucleotide sequence ID" value="XM_001742809.1"/>
</dbReference>
<evidence type="ECO:0000256" key="1">
    <source>
        <dbReference type="SAM" id="Coils"/>
    </source>
</evidence>
<dbReference type="EMBL" id="CH991543">
    <property type="protein sequence ID" value="EDQ93099.1"/>
    <property type="molecule type" value="Genomic_DNA"/>
</dbReference>
<dbReference type="FunCoup" id="A9UQS8">
    <property type="interactions" value="1313"/>
</dbReference>
<feature type="domain" description="SUI1" evidence="3">
    <location>
        <begin position="557"/>
        <end position="624"/>
    </location>
</feature>
<dbReference type="GO" id="GO:0001731">
    <property type="term" value="P:formation of translation preinitiation complex"/>
    <property type="evidence" value="ECO:0000318"/>
    <property type="project" value="GO_Central"/>
</dbReference>
<dbReference type="OMA" id="HASAYYY"/>
<dbReference type="Gene3D" id="3.10.400.20">
    <property type="match status" value="1"/>
</dbReference>
<dbReference type="AlphaFoldDB" id="A9UQS8"/>
<dbReference type="Pfam" id="PF26292">
    <property type="entry name" value="PUA_elF2D"/>
    <property type="match status" value="1"/>
</dbReference>
<evidence type="ECO:0000256" key="2">
    <source>
        <dbReference type="SAM" id="MobiDB-lite"/>
    </source>
</evidence>
<dbReference type="InterPro" id="IPR048248">
    <property type="entry name" value="PUA_eIF2d-like"/>
</dbReference>
<evidence type="ECO:0000259" key="3">
    <source>
        <dbReference type="PROSITE" id="PS50296"/>
    </source>
</evidence>
<dbReference type="InterPro" id="IPR015947">
    <property type="entry name" value="PUA-like_sf"/>
</dbReference>
<dbReference type="InterPro" id="IPR041366">
    <property type="entry name" value="Pre-PUA"/>
</dbReference>
<dbReference type="SUPFAM" id="SSF88697">
    <property type="entry name" value="PUA domain-like"/>
    <property type="match status" value="1"/>
</dbReference>
<dbReference type="GO" id="GO:0003743">
    <property type="term" value="F:translation initiation factor activity"/>
    <property type="evidence" value="ECO:0000318"/>
    <property type="project" value="GO_Central"/>
</dbReference>
<dbReference type="PROSITE" id="PS50296">
    <property type="entry name" value="SUI1"/>
    <property type="match status" value="1"/>
</dbReference>
<keyword evidence="1" id="KW-0175">Coiled coil</keyword>
<name>A9UQS8_MONBE</name>
<feature type="region of interest" description="Disordered" evidence="2">
    <location>
        <begin position="313"/>
        <end position="345"/>
    </location>
</feature>
<keyword evidence="5" id="KW-1185">Reference proteome</keyword>